<feature type="domain" description="Translation initiation factor beta propellor-like" evidence="9">
    <location>
        <begin position="245"/>
        <end position="445"/>
    </location>
</feature>
<evidence type="ECO:0000259" key="9">
    <source>
        <dbReference type="Pfam" id="PF08662"/>
    </source>
</evidence>
<evidence type="ECO:0000256" key="1">
    <source>
        <dbReference type="ARBA" id="ARBA00009573"/>
    </source>
</evidence>
<evidence type="ECO:0000256" key="6">
    <source>
        <dbReference type="ARBA" id="ARBA00022845"/>
    </source>
</evidence>
<evidence type="ECO:0000256" key="4">
    <source>
        <dbReference type="ARBA" id="ARBA00022574"/>
    </source>
</evidence>
<evidence type="ECO:0000313" key="10">
    <source>
        <dbReference type="EMBL" id="GHP07979.1"/>
    </source>
</evidence>
<dbReference type="Gene3D" id="2.130.10.10">
    <property type="entry name" value="YVTN repeat-like/Quinoprotein amine dehydrogenase"/>
    <property type="match status" value="1"/>
</dbReference>
<dbReference type="InterPro" id="IPR015943">
    <property type="entry name" value="WD40/YVTN_repeat-like_dom_sf"/>
</dbReference>
<dbReference type="GO" id="GO:0006417">
    <property type="term" value="P:regulation of translation"/>
    <property type="evidence" value="ECO:0007669"/>
    <property type="project" value="UniProtKB-KW"/>
</dbReference>
<dbReference type="InterPro" id="IPR013979">
    <property type="entry name" value="TIF_beta_prop-like"/>
</dbReference>
<evidence type="ECO:0000256" key="8">
    <source>
        <dbReference type="SAM" id="MobiDB-lite"/>
    </source>
</evidence>
<dbReference type="GO" id="GO:0043022">
    <property type="term" value="F:ribosome binding"/>
    <property type="evidence" value="ECO:0007669"/>
    <property type="project" value="TreeGrafter"/>
</dbReference>
<keyword evidence="11" id="KW-1185">Reference proteome</keyword>
<dbReference type="AlphaFoldDB" id="A0A830HSL4"/>
<dbReference type="EMBL" id="BNJQ01000019">
    <property type="protein sequence ID" value="GHP07979.1"/>
    <property type="molecule type" value="Genomic_DNA"/>
</dbReference>
<feature type="region of interest" description="Disordered" evidence="8">
    <location>
        <begin position="471"/>
        <end position="592"/>
    </location>
</feature>
<protein>
    <recommendedName>
        <fullName evidence="2">Eukaryotic translation initiation factor 2A</fullName>
    </recommendedName>
</protein>
<evidence type="ECO:0000256" key="2">
    <source>
        <dbReference type="ARBA" id="ARBA00013819"/>
    </source>
</evidence>
<keyword evidence="5" id="KW-0677">Repeat</keyword>
<dbReference type="Proteomes" id="UP000660262">
    <property type="component" value="Unassembled WGS sequence"/>
</dbReference>
<feature type="compositionally biased region" description="Basic and acidic residues" evidence="8">
    <location>
        <begin position="521"/>
        <end position="530"/>
    </location>
</feature>
<dbReference type="InterPro" id="IPR011387">
    <property type="entry name" value="TIF2A"/>
</dbReference>
<sequence length="592" mass="61635">MSSSAPCCLYAATPGGLAFSAAPSSNLCTPAAAFSAPLSCASMRLAAAAPTMATLHKDGVHIHTSTPPVPAPGPPVIIPLEGVSHFDISPSGKYVTTLQKPEACSGEGARALCIWDVSTGDKPRLCLALAHRKNEKGGVQSMWPALQFSSDEKCVVRLATNEVQVFVTDLQDPMAAAPLRRVRVENIASGAVSPAKDTLMVAAYVPEIKGAPASVRVYNVQLSDDQLVNHTATPVEATPEPIARRSFFRCSSVKLMWTPVTGEGCLVVAESSVDATNQSYYGEQKLHYLSHDGSIDQQVELLKEGPIHDVQWSPIGRDFIVVHGFMPAKTVLFDAKCKPIFDFGSGAYNMVRYNPFGRFIALCGFGNLPGDVTFYDRKADGKCKKIGGDAGTVRISNAVSAAWAPDGRHIIFATTTPRLRVDNRIRVYTYYGAQVGQEDYKELLEAGFTNVAPGTFPDLPMNHDEISKRKAEGATGGAGATGGGGSPAPYRPPSARAAAYRPPGMRGAPGAEAPAPARFSLARDDSDKGGKLIGGGAARPGQGGTGGGGGGGGGGGSDGAVGGFVEGMSKSAKKNAARRAKAAAKAKEEGSG</sequence>
<feature type="compositionally biased region" description="Gly residues" evidence="8">
    <location>
        <begin position="474"/>
        <end position="486"/>
    </location>
</feature>
<name>A0A830HSL4_9CHLO</name>
<dbReference type="PANTHER" id="PTHR13227">
    <property type="entry name" value="EUKARYOTIC TRANSLATION INITIATION FACTOR 2A"/>
    <property type="match status" value="1"/>
</dbReference>
<evidence type="ECO:0000256" key="3">
    <source>
        <dbReference type="ARBA" id="ARBA00022540"/>
    </source>
</evidence>
<accession>A0A830HSL4</accession>
<keyword evidence="3" id="KW-0396">Initiation factor</keyword>
<dbReference type="SUPFAM" id="SSF82171">
    <property type="entry name" value="DPP6 N-terminal domain-like"/>
    <property type="match status" value="1"/>
</dbReference>
<dbReference type="Pfam" id="PF08662">
    <property type="entry name" value="eIF2A"/>
    <property type="match status" value="1"/>
</dbReference>
<evidence type="ECO:0000256" key="5">
    <source>
        <dbReference type="ARBA" id="ARBA00022737"/>
    </source>
</evidence>
<evidence type="ECO:0000313" key="11">
    <source>
        <dbReference type="Proteomes" id="UP000660262"/>
    </source>
</evidence>
<proteinExistence type="inferred from homology"/>
<gene>
    <name evidence="10" type="ORF">PPROV_000672100</name>
</gene>
<feature type="compositionally biased region" description="Low complexity" evidence="8">
    <location>
        <begin position="493"/>
        <end position="518"/>
    </location>
</feature>
<keyword evidence="6" id="KW-0810">Translation regulation</keyword>
<dbReference type="GO" id="GO:0003743">
    <property type="term" value="F:translation initiation factor activity"/>
    <property type="evidence" value="ECO:0007669"/>
    <property type="project" value="UniProtKB-KW"/>
</dbReference>
<organism evidence="10 11">
    <name type="scientific">Pycnococcus provasolii</name>
    <dbReference type="NCBI Taxonomy" id="41880"/>
    <lineage>
        <taxon>Eukaryota</taxon>
        <taxon>Viridiplantae</taxon>
        <taxon>Chlorophyta</taxon>
        <taxon>Pseudoscourfieldiophyceae</taxon>
        <taxon>Pseudoscourfieldiales</taxon>
        <taxon>Pycnococcaceae</taxon>
        <taxon>Pycnococcus</taxon>
    </lineage>
</organism>
<dbReference type="GO" id="GO:0022627">
    <property type="term" value="C:cytosolic small ribosomal subunit"/>
    <property type="evidence" value="ECO:0007669"/>
    <property type="project" value="TreeGrafter"/>
</dbReference>
<dbReference type="PANTHER" id="PTHR13227:SF0">
    <property type="entry name" value="EUKARYOTIC TRANSLATION INITIATION FACTOR 2A"/>
    <property type="match status" value="1"/>
</dbReference>
<dbReference type="GO" id="GO:0000049">
    <property type="term" value="F:tRNA binding"/>
    <property type="evidence" value="ECO:0007669"/>
    <property type="project" value="TreeGrafter"/>
</dbReference>
<dbReference type="OrthoDB" id="2194683at2759"/>
<reference evidence="10" key="1">
    <citation type="submission" date="2020-10" db="EMBL/GenBank/DDBJ databases">
        <title>Unveiling of a novel bifunctional photoreceptor, Dualchrome1, isolated from a cosmopolitan green alga.</title>
        <authorList>
            <person name="Suzuki S."/>
            <person name="Kawachi M."/>
        </authorList>
    </citation>
    <scope>NUCLEOTIDE SEQUENCE</scope>
    <source>
        <strain evidence="10">NIES 2893</strain>
    </source>
</reference>
<feature type="compositionally biased region" description="Basic residues" evidence="8">
    <location>
        <begin position="571"/>
        <end position="584"/>
    </location>
</feature>
<comment type="similarity">
    <text evidence="1">Belongs to the WD repeat EIF2A family.</text>
</comment>
<evidence type="ECO:0000256" key="7">
    <source>
        <dbReference type="ARBA" id="ARBA00022917"/>
    </source>
</evidence>
<keyword evidence="4" id="KW-0853">WD repeat</keyword>
<comment type="caution">
    <text evidence="10">The sequence shown here is derived from an EMBL/GenBank/DDBJ whole genome shotgun (WGS) entry which is preliminary data.</text>
</comment>
<dbReference type="GO" id="GO:0003729">
    <property type="term" value="F:mRNA binding"/>
    <property type="evidence" value="ECO:0007669"/>
    <property type="project" value="TreeGrafter"/>
</dbReference>
<keyword evidence="7" id="KW-0648">Protein biosynthesis</keyword>
<feature type="compositionally biased region" description="Gly residues" evidence="8">
    <location>
        <begin position="531"/>
        <end position="565"/>
    </location>
</feature>